<dbReference type="EMBL" id="BMPI01000013">
    <property type="protein sequence ID" value="GGM27527.1"/>
    <property type="molecule type" value="Genomic_DNA"/>
</dbReference>
<accession>A0A917TLV7</accession>
<protein>
    <recommendedName>
        <fullName evidence="1">EAL domain-containing protein</fullName>
    </recommendedName>
</protein>
<reference evidence="2" key="1">
    <citation type="journal article" date="2014" name="Int. J. Syst. Evol. Microbiol.">
        <title>Complete genome sequence of Corynebacterium casei LMG S-19264T (=DSM 44701T), isolated from a smear-ripened cheese.</title>
        <authorList>
            <consortium name="US DOE Joint Genome Institute (JGI-PGF)"/>
            <person name="Walter F."/>
            <person name="Albersmeier A."/>
            <person name="Kalinowski J."/>
            <person name="Ruckert C."/>
        </authorList>
    </citation>
    <scope>NUCLEOTIDE SEQUENCE</scope>
    <source>
        <strain evidence="2">JCM 19831</strain>
    </source>
</reference>
<keyword evidence="3" id="KW-1185">Reference proteome</keyword>
<dbReference type="SUPFAM" id="SSF141868">
    <property type="entry name" value="EAL domain-like"/>
    <property type="match status" value="1"/>
</dbReference>
<organism evidence="2 3">
    <name type="scientific">Dactylosporangium sucinum</name>
    <dbReference type="NCBI Taxonomy" id="1424081"/>
    <lineage>
        <taxon>Bacteria</taxon>
        <taxon>Bacillati</taxon>
        <taxon>Actinomycetota</taxon>
        <taxon>Actinomycetes</taxon>
        <taxon>Micromonosporales</taxon>
        <taxon>Micromonosporaceae</taxon>
        <taxon>Dactylosporangium</taxon>
    </lineage>
</organism>
<dbReference type="GO" id="GO:0071111">
    <property type="term" value="F:cyclic-guanylate-specific phosphodiesterase activity"/>
    <property type="evidence" value="ECO:0007669"/>
    <property type="project" value="InterPro"/>
</dbReference>
<dbReference type="PANTHER" id="PTHR33121">
    <property type="entry name" value="CYCLIC DI-GMP PHOSPHODIESTERASE PDEF"/>
    <property type="match status" value="1"/>
</dbReference>
<evidence type="ECO:0000259" key="1">
    <source>
        <dbReference type="PROSITE" id="PS50883"/>
    </source>
</evidence>
<dbReference type="SMART" id="SM00052">
    <property type="entry name" value="EAL"/>
    <property type="match status" value="1"/>
</dbReference>
<dbReference type="AlphaFoldDB" id="A0A917TLV7"/>
<dbReference type="Proteomes" id="UP000642070">
    <property type="component" value="Unassembled WGS sequence"/>
</dbReference>
<sequence length="119" mass="13042">MSRRLARLRAFGVRIAIDDFGTGYSSLAYLRTLPVDVLKIDRGFVSRIEERQDRALFRAVVELARSMYLQPVAEGVETTGQASVLRELDCGLAQGFLFARPMPADALPAVLTARAPASS</sequence>
<evidence type="ECO:0000313" key="3">
    <source>
        <dbReference type="Proteomes" id="UP000642070"/>
    </source>
</evidence>
<dbReference type="InterPro" id="IPR050706">
    <property type="entry name" value="Cyclic-di-GMP_PDE-like"/>
</dbReference>
<name>A0A917TLV7_9ACTN</name>
<feature type="domain" description="EAL" evidence="1">
    <location>
        <begin position="1"/>
        <end position="115"/>
    </location>
</feature>
<dbReference type="Gene3D" id="3.20.20.450">
    <property type="entry name" value="EAL domain"/>
    <property type="match status" value="1"/>
</dbReference>
<dbReference type="Pfam" id="PF00563">
    <property type="entry name" value="EAL"/>
    <property type="match status" value="1"/>
</dbReference>
<dbReference type="PROSITE" id="PS50883">
    <property type="entry name" value="EAL"/>
    <property type="match status" value="1"/>
</dbReference>
<dbReference type="CDD" id="cd01948">
    <property type="entry name" value="EAL"/>
    <property type="match status" value="1"/>
</dbReference>
<dbReference type="PANTHER" id="PTHR33121:SF70">
    <property type="entry name" value="SIGNALING PROTEIN YKOW"/>
    <property type="match status" value="1"/>
</dbReference>
<dbReference type="InterPro" id="IPR035919">
    <property type="entry name" value="EAL_sf"/>
</dbReference>
<evidence type="ECO:0000313" key="2">
    <source>
        <dbReference type="EMBL" id="GGM27527.1"/>
    </source>
</evidence>
<gene>
    <name evidence="2" type="ORF">GCM10007977_030940</name>
</gene>
<proteinExistence type="predicted"/>
<comment type="caution">
    <text evidence="2">The sequence shown here is derived from an EMBL/GenBank/DDBJ whole genome shotgun (WGS) entry which is preliminary data.</text>
</comment>
<reference evidence="2" key="2">
    <citation type="submission" date="2020-09" db="EMBL/GenBank/DDBJ databases">
        <authorList>
            <person name="Sun Q."/>
            <person name="Ohkuma M."/>
        </authorList>
    </citation>
    <scope>NUCLEOTIDE SEQUENCE</scope>
    <source>
        <strain evidence="2">JCM 19831</strain>
    </source>
</reference>
<dbReference type="InterPro" id="IPR001633">
    <property type="entry name" value="EAL_dom"/>
</dbReference>